<feature type="compositionally biased region" description="Basic and acidic residues" evidence="1">
    <location>
        <begin position="77"/>
        <end position="91"/>
    </location>
</feature>
<dbReference type="Proteomes" id="UP000593563">
    <property type="component" value="Unassembled WGS sequence"/>
</dbReference>
<dbReference type="EMBL" id="WRXP01002877">
    <property type="protein sequence ID" value="KAF1001736.1"/>
    <property type="molecule type" value="Genomic_DNA"/>
</dbReference>
<evidence type="ECO:0000313" key="2">
    <source>
        <dbReference type="EMBL" id="KAF1001736.1"/>
    </source>
</evidence>
<dbReference type="PANTHER" id="PTHR46296">
    <property type="entry name" value="BNAA05G37250D PROTEIN"/>
    <property type="match status" value="1"/>
</dbReference>
<evidence type="ECO:0000256" key="1">
    <source>
        <dbReference type="SAM" id="MobiDB-lite"/>
    </source>
</evidence>
<feature type="region of interest" description="Disordered" evidence="1">
    <location>
        <begin position="69"/>
        <end position="91"/>
    </location>
</feature>
<comment type="caution">
    <text evidence="2">The sequence shown here is derived from an EMBL/GenBank/DDBJ whole genome shotgun (WGS) entry which is preliminary data.</text>
</comment>
<evidence type="ECO:0000313" key="3">
    <source>
        <dbReference type="Proteomes" id="UP000593563"/>
    </source>
</evidence>
<dbReference type="PANTHER" id="PTHR46296:SF8">
    <property type="entry name" value="OS06G0297800 PROTEIN"/>
    <property type="match status" value="1"/>
</dbReference>
<organism evidence="2 3">
    <name type="scientific">Apium graveolens</name>
    <name type="common">Celery</name>
    <dbReference type="NCBI Taxonomy" id="4045"/>
    <lineage>
        <taxon>Eukaryota</taxon>
        <taxon>Viridiplantae</taxon>
        <taxon>Streptophyta</taxon>
        <taxon>Embryophyta</taxon>
        <taxon>Tracheophyta</taxon>
        <taxon>Spermatophyta</taxon>
        <taxon>Magnoliopsida</taxon>
        <taxon>eudicotyledons</taxon>
        <taxon>Gunneridae</taxon>
        <taxon>Pentapetalae</taxon>
        <taxon>asterids</taxon>
        <taxon>campanulids</taxon>
        <taxon>Apiales</taxon>
        <taxon>Apiaceae</taxon>
        <taxon>Apioideae</taxon>
        <taxon>apioid superclade</taxon>
        <taxon>Apieae</taxon>
        <taxon>Apium</taxon>
    </lineage>
</organism>
<dbReference type="AlphaFoldDB" id="A0A6L5B7M5"/>
<reference evidence="2" key="1">
    <citation type="submission" date="2020-01" db="EMBL/GenBank/DDBJ databases">
        <title>The Celery Genome Sequence Reveals Sequential Paleo-tetraploidization, Resistance Gene Elimination, Karyotype Evolution, and Functional Innovation in Apiales.</title>
        <authorList>
            <person name="Song X."/>
        </authorList>
    </citation>
    <scope>NUCLEOTIDE SEQUENCE</scope>
    <source>
        <tissue evidence="2">Leaf</tissue>
    </source>
</reference>
<proteinExistence type="predicted"/>
<sequence>FDAEGQSLGTSWYSLKPKKKSKIKECGEILLTICFSHSNSSMDMQSLESNVSGNSLDIPQSDFSQVRSLSSQPSSIKFEEVAPPKEEKSQKHTFAEKIANIFNKSSDATNKNVDAISRTSTKVIDMSEVPETANTEVHAEKSVQPSSSSGSYEEMMKTMENRDQGTEMPNILPGGVVLDQHYAIASSEMNCLLFSPDSTIIKSLAD</sequence>
<name>A0A6L5B7M5_APIGR</name>
<feature type="non-terminal residue" evidence="2">
    <location>
        <position position="206"/>
    </location>
</feature>
<feature type="non-terminal residue" evidence="2">
    <location>
        <position position="1"/>
    </location>
</feature>
<protein>
    <submittedName>
        <fullName evidence="2">Uncharacterized protein</fullName>
    </submittedName>
</protein>
<keyword evidence="3" id="KW-1185">Reference proteome</keyword>
<accession>A0A6L5B7M5</accession>
<gene>
    <name evidence="2" type="ORF">AG4045_031037</name>
</gene>
<dbReference type="InterPro" id="IPR044511">
    <property type="entry name" value="At1g03370/At5g50170-like"/>
</dbReference>